<dbReference type="Gene3D" id="3.40.50.450">
    <property type="match status" value="1"/>
</dbReference>
<proteinExistence type="predicted"/>
<dbReference type="EMBL" id="JAKNHQ010000025">
    <property type="protein sequence ID" value="MCG4611859.1"/>
    <property type="molecule type" value="Genomic_DNA"/>
</dbReference>
<dbReference type="Proteomes" id="UP001298681">
    <property type="component" value="Unassembled WGS sequence"/>
</dbReference>
<dbReference type="RefSeq" id="WP_191405742.1">
    <property type="nucleotide sequence ID" value="NZ_JAKNHQ010000025.1"/>
</dbReference>
<accession>A0ABS9MM10</accession>
<dbReference type="Pfam" id="PF06908">
    <property type="entry name" value="YpsA"/>
    <property type="match status" value="1"/>
</dbReference>
<evidence type="ECO:0000313" key="1">
    <source>
        <dbReference type="EMBL" id="MCG4611859.1"/>
    </source>
</evidence>
<dbReference type="PANTHER" id="PTHR38440:SF1">
    <property type="entry name" value="UPF0398 PROTEIN SPR0331"/>
    <property type="match status" value="1"/>
</dbReference>
<gene>
    <name evidence="1" type="ORF">L0P57_13060</name>
</gene>
<reference evidence="1 2" key="1">
    <citation type="submission" date="2022-01" db="EMBL/GenBank/DDBJ databases">
        <title>Collection of gut derived symbiotic bacterial strains cultured from healthy donors.</title>
        <authorList>
            <person name="Lin H."/>
            <person name="Kohout C."/>
            <person name="Waligurski E."/>
            <person name="Pamer E.G."/>
        </authorList>
    </citation>
    <scope>NUCLEOTIDE SEQUENCE [LARGE SCALE GENOMIC DNA]</scope>
    <source>
        <strain evidence="1 2">DFI.7.58</strain>
    </source>
</reference>
<comment type="caution">
    <text evidence="1">The sequence shown here is derived from an EMBL/GenBank/DDBJ whole genome shotgun (WGS) entry which is preliminary data.</text>
</comment>
<dbReference type="SUPFAM" id="SSF102405">
    <property type="entry name" value="MCP/YpsA-like"/>
    <property type="match status" value="1"/>
</dbReference>
<dbReference type="PANTHER" id="PTHR38440">
    <property type="entry name" value="UPF0398 PROTEIN YPSA"/>
    <property type="match status" value="1"/>
</dbReference>
<name>A0ABS9MM10_9FIRM</name>
<protein>
    <submittedName>
        <fullName evidence="1">DUF1273 domain-containing protein</fullName>
    </submittedName>
</protein>
<sequence length="158" mass="18227">MKSCCFTGHRDLPREAVNAIQGPLARQIEAFIAEGIVHFYAGGALGFDFLAEQAVLKAREQYPQIRLILALPYKGHDQVWKEEIRSNYQRLIEKNADEILYISDHYFRGCMQKRNRYMVDHSDVCLSYLVYPKGGTKYTVTYCQKKGIPVMNLAQFIL</sequence>
<evidence type="ECO:0000313" key="2">
    <source>
        <dbReference type="Proteomes" id="UP001298681"/>
    </source>
</evidence>
<dbReference type="InterPro" id="IPR010697">
    <property type="entry name" value="YspA"/>
</dbReference>
<keyword evidence="2" id="KW-1185">Reference proteome</keyword>
<organism evidence="1 2">
    <name type="scientific">Anaeromassilibacillus senegalensis</name>
    <dbReference type="NCBI Taxonomy" id="1673717"/>
    <lineage>
        <taxon>Bacteria</taxon>
        <taxon>Bacillati</taxon>
        <taxon>Bacillota</taxon>
        <taxon>Clostridia</taxon>
        <taxon>Eubacteriales</taxon>
        <taxon>Acutalibacteraceae</taxon>
        <taxon>Anaeromassilibacillus</taxon>
    </lineage>
</organism>